<feature type="domain" description="OmpR/PhoB-type" evidence="3">
    <location>
        <begin position="1"/>
        <end position="82"/>
    </location>
</feature>
<evidence type="ECO:0000313" key="5">
    <source>
        <dbReference type="Proteomes" id="UP001569428"/>
    </source>
</evidence>
<name>A0ABV4P6R0_9GAMM</name>
<dbReference type="PROSITE" id="PS51755">
    <property type="entry name" value="OMPR_PHOB"/>
    <property type="match status" value="1"/>
</dbReference>
<feature type="DNA-binding region" description="OmpR/PhoB-type" evidence="2">
    <location>
        <begin position="1"/>
        <end position="82"/>
    </location>
</feature>
<gene>
    <name evidence="4" type="ORF">ACCI49_20980</name>
</gene>
<keyword evidence="5" id="KW-1185">Reference proteome</keyword>
<evidence type="ECO:0000256" key="1">
    <source>
        <dbReference type="ARBA" id="ARBA00023125"/>
    </source>
</evidence>
<dbReference type="CDD" id="cd00383">
    <property type="entry name" value="trans_reg_C"/>
    <property type="match status" value="1"/>
</dbReference>
<evidence type="ECO:0000256" key="2">
    <source>
        <dbReference type="PROSITE-ProRule" id="PRU01091"/>
    </source>
</evidence>
<keyword evidence="1 2" id="KW-0238">DNA-binding</keyword>
<protein>
    <submittedName>
        <fullName evidence="4">Helix-turn-helix domain-containing protein</fullName>
    </submittedName>
</protein>
<dbReference type="InterPro" id="IPR001867">
    <property type="entry name" value="OmpR/PhoB-type_DNA-bd"/>
</dbReference>
<reference evidence="4 5" key="1">
    <citation type="submission" date="2024-08" db="EMBL/GenBank/DDBJ databases">
        <authorList>
            <person name="Ishaq N."/>
        </authorList>
    </citation>
    <scope>NUCLEOTIDE SEQUENCE [LARGE SCALE GENOMIC DNA]</scope>
    <source>
        <strain evidence="4 5">DSM 18651</strain>
    </source>
</reference>
<dbReference type="SMART" id="SM00862">
    <property type="entry name" value="Trans_reg_C"/>
    <property type="match status" value="1"/>
</dbReference>
<evidence type="ECO:0000313" key="4">
    <source>
        <dbReference type="EMBL" id="MFA0813378.1"/>
    </source>
</evidence>
<proteinExistence type="predicted"/>
<evidence type="ECO:0000259" key="3">
    <source>
        <dbReference type="PROSITE" id="PS51755"/>
    </source>
</evidence>
<dbReference type="RefSeq" id="WP_371841186.1">
    <property type="nucleotide sequence ID" value="NZ_JBGMEK010000090.1"/>
</dbReference>
<comment type="caution">
    <text evidence="4">The sequence shown here is derived from an EMBL/GenBank/DDBJ whole genome shotgun (WGS) entry which is preliminary data.</text>
</comment>
<accession>A0ABV4P6R0</accession>
<dbReference type="SUPFAM" id="SSF46894">
    <property type="entry name" value="C-terminal effector domain of the bipartite response regulators"/>
    <property type="match status" value="1"/>
</dbReference>
<dbReference type="Pfam" id="PF00486">
    <property type="entry name" value="Trans_reg_C"/>
    <property type="match status" value="1"/>
</dbReference>
<sequence>MSIDGQLITLPRREYNLIECLFLNHYRVLTHGEIEQKIYDDCVEPMSNVVDSAISKLRKLIDQNNTWSYIITHRGHGYQLREF</sequence>
<dbReference type="EMBL" id="JBGMEK010000090">
    <property type="protein sequence ID" value="MFA0813378.1"/>
    <property type="molecule type" value="Genomic_DNA"/>
</dbReference>
<dbReference type="Gene3D" id="1.10.10.10">
    <property type="entry name" value="Winged helix-like DNA-binding domain superfamily/Winged helix DNA-binding domain"/>
    <property type="match status" value="1"/>
</dbReference>
<dbReference type="InterPro" id="IPR016032">
    <property type="entry name" value="Sig_transdc_resp-reg_C-effctor"/>
</dbReference>
<dbReference type="Proteomes" id="UP001569428">
    <property type="component" value="Unassembled WGS sequence"/>
</dbReference>
<dbReference type="InterPro" id="IPR036388">
    <property type="entry name" value="WH-like_DNA-bd_sf"/>
</dbReference>
<organism evidence="4 5">
    <name type="scientific">Microbulbifer epialgicus</name>
    <dbReference type="NCBI Taxonomy" id="393907"/>
    <lineage>
        <taxon>Bacteria</taxon>
        <taxon>Pseudomonadati</taxon>
        <taxon>Pseudomonadota</taxon>
        <taxon>Gammaproteobacteria</taxon>
        <taxon>Cellvibrionales</taxon>
        <taxon>Microbulbiferaceae</taxon>
        <taxon>Microbulbifer</taxon>
    </lineage>
</organism>